<dbReference type="STRING" id="869210.Marky_2045"/>
<dbReference type="Pfam" id="PF04012">
    <property type="entry name" value="PspA_IM30"/>
    <property type="match status" value="1"/>
</dbReference>
<organism evidence="3 4">
    <name type="scientific">Marinithermus hydrothermalis (strain DSM 14884 / JCM 11576 / T1)</name>
    <dbReference type="NCBI Taxonomy" id="869210"/>
    <lineage>
        <taxon>Bacteria</taxon>
        <taxon>Thermotogati</taxon>
        <taxon>Deinococcota</taxon>
        <taxon>Deinococci</taxon>
        <taxon>Thermales</taxon>
        <taxon>Thermaceae</taxon>
        <taxon>Marinithermus</taxon>
    </lineage>
</organism>
<accession>F2NN32</accession>
<feature type="coiled-coil region" evidence="2">
    <location>
        <begin position="26"/>
        <end position="74"/>
    </location>
</feature>
<feature type="coiled-coil region" evidence="2">
    <location>
        <begin position="108"/>
        <end position="188"/>
    </location>
</feature>
<dbReference type="eggNOG" id="COG1842">
    <property type="taxonomic scope" value="Bacteria"/>
</dbReference>
<sequence>MGVLDRLSRLIRANLNDLLRRAEDPEKILNQALEDMRQALKEARLEVAGAGAELKKLERERQRYAEQAAAWKAKAAEALKIGREDLAREALKRKQQAEALAEGFHEPIEAQQQVVARLKTQLRALEAKIAEAERRRKLLLARKKGVEAAEAVRRMESKVDAHPALEVFEEMEARLLEMEDRHEALASMDREVDLEAELAQLGAEREVDEELAALKRELGLNP</sequence>
<dbReference type="RefSeq" id="WP_013704816.1">
    <property type="nucleotide sequence ID" value="NC_015387.1"/>
</dbReference>
<keyword evidence="4" id="KW-1185">Reference proteome</keyword>
<proteinExistence type="inferred from homology"/>
<keyword evidence="2" id="KW-0175">Coiled coil</keyword>
<dbReference type="EMBL" id="CP002630">
    <property type="protein sequence ID" value="AEB12771.1"/>
    <property type="molecule type" value="Genomic_DNA"/>
</dbReference>
<dbReference type="PANTHER" id="PTHR31088">
    <property type="entry name" value="MEMBRANE-ASSOCIATED PROTEIN VIPP1, CHLOROPLASTIC"/>
    <property type="match status" value="1"/>
</dbReference>
<dbReference type="InterPro" id="IPR007157">
    <property type="entry name" value="PspA_VIPP1"/>
</dbReference>
<dbReference type="HOGENOM" id="CLU_056466_3_2_0"/>
<evidence type="ECO:0000313" key="4">
    <source>
        <dbReference type="Proteomes" id="UP000007030"/>
    </source>
</evidence>
<dbReference type="OrthoDB" id="9779630at2"/>
<dbReference type="AlphaFoldDB" id="F2NN32"/>
<protein>
    <submittedName>
        <fullName evidence="3">Phage shock protein A, PspA</fullName>
    </submittedName>
</protein>
<dbReference type="Proteomes" id="UP000007030">
    <property type="component" value="Chromosome"/>
</dbReference>
<dbReference type="KEGG" id="mhd:Marky_2045"/>
<name>F2NN32_MARHT</name>
<evidence type="ECO:0000256" key="2">
    <source>
        <dbReference type="SAM" id="Coils"/>
    </source>
</evidence>
<evidence type="ECO:0000256" key="1">
    <source>
        <dbReference type="ARBA" id="ARBA00043985"/>
    </source>
</evidence>
<gene>
    <name evidence="3" type="ordered locus">Marky_2045</name>
</gene>
<evidence type="ECO:0000313" key="3">
    <source>
        <dbReference type="EMBL" id="AEB12771.1"/>
    </source>
</evidence>
<dbReference type="PANTHER" id="PTHR31088:SF6">
    <property type="entry name" value="PHAGE SHOCK PROTEIN A"/>
    <property type="match status" value="1"/>
</dbReference>
<comment type="similarity">
    <text evidence="1">Belongs to the PspA/Vipp/IM30 family.</text>
</comment>
<reference evidence="3 4" key="1">
    <citation type="journal article" date="2012" name="Stand. Genomic Sci.">
        <title>Complete genome sequence of the aerobic, heterotroph Marinithermus hydrothermalis type strain (T1(T)) from a deep-sea hydrothermal vent chimney.</title>
        <authorList>
            <person name="Copeland A."/>
            <person name="Gu W."/>
            <person name="Yasawong M."/>
            <person name="Lapidus A."/>
            <person name="Lucas S."/>
            <person name="Deshpande S."/>
            <person name="Pagani I."/>
            <person name="Tapia R."/>
            <person name="Cheng J.F."/>
            <person name="Goodwin L.A."/>
            <person name="Pitluck S."/>
            <person name="Liolios K."/>
            <person name="Ivanova N."/>
            <person name="Mavromatis K."/>
            <person name="Mikhailova N."/>
            <person name="Pati A."/>
            <person name="Chen A."/>
            <person name="Palaniappan K."/>
            <person name="Land M."/>
            <person name="Pan C."/>
            <person name="Brambilla E.M."/>
            <person name="Rohde M."/>
            <person name="Tindall B.J."/>
            <person name="Sikorski J."/>
            <person name="Goker M."/>
            <person name="Detter J.C."/>
            <person name="Bristow J."/>
            <person name="Eisen J.A."/>
            <person name="Markowitz V."/>
            <person name="Hugenholtz P."/>
            <person name="Kyrpides N.C."/>
            <person name="Klenk H.P."/>
            <person name="Woyke T."/>
        </authorList>
    </citation>
    <scope>NUCLEOTIDE SEQUENCE [LARGE SCALE GENOMIC DNA]</scope>
    <source>
        <strain evidence="4">DSM 14884 / JCM 11576 / T1</strain>
    </source>
</reference>